<evidence type="ECO:0008006" key="4">
    <source>
        <dbReference type="Google" id="ProtNLM"/>
    </source>
</evidence>
<reference evidence="3" key="1">
    <citation type="journal article" date="2020" name="Nature">
        <title>Giant virus diversity and host interactions through global metagenomics.</title>
        <authorList>
            <person name="Schulz F."/>
            <person name="Roux S."/>
            <person name="Paez-Espino D."/>
            <person name="Jungbluth S."/>
            <person name="Walsh D.A."/>
            <person name="Denef V.J."/>
            <person name="McMahon K.D."/>
            <person name="Konstantinidis K.T."/>
            <person name="Eloe-Fadrosh E.A."/>
            <person name="Kyrpides N.C."/>
            <person name="Woyke T."/>
        </authorList>
    </citation>
    <scope>NUCLEOTIDE SEQUENCE</scope>
    <source>
        <strain evidence="3">GVMAG-S-ERX556101-89</strain>
    </source>
</reference>
<dbReference type="EMBL" id="MN738829">
    <property type="protein sequence ID" value="QHT38404.1"/>
    <property type="molecule type" value="Genomic_DNA"/>
</dbReference>
<dbReference type="SUPFAM" id="SSF49749">
    <property type="entry name" value="Group II dsDNA viruses VP"/>
    <property type="match status" value="2"/>
</dbReference>
<organism evidence="3">
    <name type="scientific">viral metagenome</name>
    <dbReference type="NCBI Taxonomy" id="1070528"/>
    <lineage>
        <taxon>unclassified sequences</taxon>
        <taxon>metagenomes</taxon>
        <taxon>organismal metagenomes</taxon>
    </lineage>
</organism>
<dbReference type="InterPro" id="IPR007542">
    <property type="entry name" value="MCP_C"/>
</dbReference>
<dbReference type="InterPro" id="IPR016112">
    <property type="entry name" value="VP_dsDNA_II"/>
</dbReference>
<dbReference type="InterPro" id="IPR038519">
    <property type="entry name" value="MCP_C_sf"/>
</dbReference>
<feature type="domain" description="Major capsid protein C-terminal" evidence="1">
    <location>
        <begin position="230"/>
        <end position="411"/>
    </location>
</feature>
<proteinExistence type="predicted"/>
<sequence length="416" mass="46989">MPGGGLIQLVAKGAQDIYLTGKPEITFFKAVYRRHTNFSMESISQTLIGDVNSDKTVSCIIGRSGDLISGIQLEFKTDLENIPPESDKTAATQLNLMARYYYQQAIDYVELEIGGKKIDKHYGHWMDIWWTISNDPMSKSKGSFSDQVNTRPHFMPLMFWFNRHPGLALPIIALHKHEVKLNIKFNGGSTSGAWSTADNKEGSVRGAYKGMSDISEARVWVDYIYLDKDERERFIRNSQDYLIDQVQYLESPIKSTSPAPNSTSTSMYFKHPVKELIWIVKDEDGYPTYEHDKIKLTLNNTDRFSERSSEYFTVLQPFYYHTALIASGNQYGIHVYSFALKPEEMQPSGSCNFSRIQDSKLIIGTLNPNQSNGAWSNSATGSWSTPAKSGGMIQIYATNYNILTVRDGLAGLQYSD</sequence>
<dbReference type="GO" id="GO:0005198">
    <property type="term" value="F:structural molecule activity"/>
    <property type="evidence" value="ECO:0007669"/>
    <property type="project" value="InterPro"/>
</dbReference>
<dbReference type="Pfam" id="PF04451">
    <property type="entry name" value="Capsid_NCLDV"/>
    <property type="match status" value="1"/>
</dbReference>
<dbReference type="Gene3D" id="2.70.9.20">
    <property type="entry name" value="Major capsid protein Vp54"/>
    <property type="match status" value="1"/>
</dbReference>
<dbReference type="Pfam" id="PF16903">
    <property type="entry name" value="Capsid_N"/>
    <property type="match status" value="1"/>
</dbReference>
<name>A0A6C0FBG6_9ZZZZ</name>
<dbReference type="AlphaFoldDB" id="A0A6C0FBG6"/>
<evidence type="ECO:0000313" key="3">
    <source>
        <dbReference type="EMBL" id="QHT38404.1"/>
    </source>
</evidence>
<feature type="domain" description="Major capsid protein N-terminal" evidence="2">
    <location>
        <begin position="26"/>
        <end position="227"/>
    </location>
</feature>
<evidence type="ECO:0000259" key="1">
    <source>
        <dbReference type="Pfam" id="PF04451"/>
    </source>
</evidence>
<dbReference type="InterPro" id="IPR031654">
    <property type="entry name" value="Capsid_N"/>
</dbReference>
<dbReference type="Gene3D" id="2.70.9.10">
    <property type="entry name" value="Adenovirus Type 2 Hexon, domain 4"/>
    <property type="match status" value="1"/>
</dbReference>
<evidence type="ECO:0000259" key="2">
    <source>
        <dbReference type="Pfam" id="PF16903"/>
    </source>
</evidence>
<accession>A0A6C0FBG6</accession>
<protein>
    <recommendedName>
        <fullName evidence="4">Major capsid protein N-terminal domain-containing protein</fullName>
    </recommendedName>
</protein>